<evidence type="ECO:0000313" key="4">
    <source>
        <dbReference type="Proteomes" id="UP000269001"/>
    </source>
</evidence>
<dbReference type="PROSITE" id="PS51257">
    <property type="entry name" value="PROKAR_LIPOPROTEIN"/>
    <property type="match status" value="1"/>
</dbReference>
<keyword evidence="4" id="KW-1185">Reference proteome</keyword>
<evidence type="ECO:0000256" key="1">
    <source>
        <dbReference type="SAM" id="MobiDB-lite"/>
    </source>
</evidence>
<name>A0A3A8EIU7_9GAMM</name>
<comment type="caution">
    <text evidence="3">The sequence shown here is derived from an EMBL/GenBank/DDBJ whole genome shotgun (WGS) entry which is preliminary data.</text>
</comment>
<protein>
    <recommendedName>
        <fullName evidence="5">Lipoprotein</fullName>
    </recommendedName>
</protein>
<evidence type="ECO:0000313" key="3">
    <source>
        <dbReference type="EMBL" id="RKG34852.1"/>
    </source>
</evidence>
<organism evidence="3 4">
    <name type="scientific">Acinetobacter guerrae</name>
    <dbReference type="NCBI Taxonomy" id="1843371"/>
    <lineage>
        <taxon>Bacteria</taxon>
        <taxon>Pseudomonadati</taxon>
        <taxon>Pseudomonadota</taxon>
        <taxon>Gammaproteobacteria</taxon>
        <taxon>Moraxellales</taxon>
        <taxon>Moraxellaceae</taxon>
        <taxon>Acinetobacter</taxon>
    </lineage>
</organism>
<dbReference type="EMBL" id="RAXU01000005">
    <property type="protein sequence ID" value="RKG34852.1"/>
    <property type="molecule type" value="Genomic_DNA"/>
</dbReference>
<feature type="region of interest" description="Disordered" evidence="1">
    <location>
        <begin position="25"/>
        <end position="49"/>
    </location>
</feature>
<dbReference type="Proteomes" id="UP000269001">
    <property type="component" value="Unassembled WGS sequence"/>
</dbReference>
<dbReference type="RefSeq" id="WP_120369565.1">
    <property type="nucleotide sequence ID" value="NZ_RAXU01000005.1"/>
</dbReference>
<feature type="signal peptide" evidence="2">
    <location>
        <begin position="1"/>
        <end position="18"/>
    </location>
</feature>
<evidence type="ECO:0000256" key="2">
    <source>
        <dbReference type="SAM" id="SignalP"/>
    </source>
</evidence>
<accession>A0A3A8EIU7</accession>
<sequence>MKYSILTMMLFGSLFLTGCGGSSDDSGQSNTSGSNSNSSGSQSSGENSNGASVSVTLVDKITGIAVRESLYEGVIASIIDGVDELKENKTCTSGTYQRTGSVVSFSQCKGLFETDDQASVSGSLDLGDGSTYTLTNFVESFPTGETRTLNGSIKETNNNDTSGSFSTSNLSLVSDLNATKTTYNLSDYALNWADQDITNVKITISGHIKQTGSKEGNFDITFTNANDPYFLKTNDDGIAGYPYSGTLTITDTSNSINPITVTKVNSTSAQYKAVINNTTLFDKTIAWSELLAF</sequence>
<proteinExistence type="predicted"/>
<dbReference type="AlphaFoldDB" id="A0A3A8EIU7"/>
<reference evidence="3 4" key="1">
    <citation type="submission" date="2018-09" db="EMBL/GenBank/DDBJ databases">
        <title>The draft genome of Acinetobacter spp. strains.</title>
        <authorList>
            <person name="Qin J."/>
            <person name="Feng Y."/>
            <person name="Zong Z."/>
        </authorList>
    </citation>
    <scope>NUCLEOTIDE SEQUENCE [LARGE SCALE GENOMIC DNA]</scope>
    <source>
        <strain evidence="3 4">WCHAc060096</strain>
    </source>
</reference>
<gene>
    <name evidence="3" type="ORF">D7V21_05735</name>
</gene>
<feature type="chain" id="PRO_5017359834" description="Lipoprotein" evidence="2">
    <location>
        <begin position="19"/>
        <end position="293"/>
    </location>
</feature>
<keyword evidence="2" id="KW-0732">Signal</keyword>
<evidence type="ECO:0008006" key="5">
    <source>
        <dbReference type="Google" id="ProtNLM"/>
    </source>
</evidence>